<dbReference type="STRING" id="1905730.W5S_1560"/>
<dbReference type="KEGG" id="pec:W5S_1560"/>
<reference evidence="1" key="2">
    <citation type="submission" date="2012-03" db="EMBL/GenBank/DDBJ databases">
        <authorList>
            <person name="Koskinen P."/>
            <person name="Laine P."/>
            <person name="Niemi O."/>
            <person name="Nykyri J."/>
            <person name="Harjunpaa H."/>
            <person name="Auvinen P."/>
            <person name="Paulin L."/>
            <person name="Pirhonen M."/>
            <person name="Palva T."/>
            <person name="Holm L."/>
        </authorList>
    </citation>
    <scope>NUCLEOTIDE SEQUENCE</scope>
    <source>
        <strain evidence="1">SCC3193</strain>
    </source>
</reference>
<name>A0A0H3I0R3_PECPM</name>
<dbReference type="EMBL" id="WABS01000039">
    <property type="protein sequence ID" value="MBI0556237.1"/>
    <property type="molecule type" value="Genomic_DNA"/>
</dbReference>
<dbReference type="HOGENOM" id="CLU_1509222_0_0_6"/>
<gene>
    <name evidence="1" type="ordered locus">W5S_1560</name>
    <name evidence="2" type="ORF">F6Q06_17350</name>
</gene>
<reference evidence="2" key="4">
    <citation type="submission" date="2024-05" db="EMBL/GenBank/DDBJ databases">
        <title>Identification of Pectobacterium versatile causing blackleg of potato from New York State with a whole genome sequencing approach.</title>
        <authorList>
            <person name="Ma X."/>
            <person name="Swingle B."/>
        </authorList>
    </citation>
    <scope>NUCLEOTIDE SEQUENCE</scope>
    <source>
        <strain evidence="2">NY1588A</strain>
    </source>
</reference>
<reference evidence="1 3" key="1">
    <citation type="journal article" date="2012" name="J. Bacteriol.">
        <title>Genome sequence of Pectobacterium sp. strain SCC3193.</title>
        <authorList>
            <person name="Koskinen J.P."/>
            <person name="Laine P."/>
            <person name="Niemi O."/>
            <person name="Nykyri J."/>
            <person name="Harjunpaa H."/>
            <person name="Auvinen P."/>
            <person name="Paulin L."/>
            <person name="Pirhonen M."/>
            <person name="Palva T."/>
            <person name="Holm L."/>
        </authorList>
    </citation>
    <scope>NUCLEOTIDE SEQUENCE [LARGE SCALE GENOMIC DNA]</scope>
    <source>
        <strain evidence="1 3">SCC3193</strain>
    </source>
</reference>
<dbReference type="RefSeq" id="WP_014699312.1">
    <property type="nucleotide sequence ID" value="NC_017845.1"/>
</dbReference>
<reference evidence="4" key="3">
    <citation type="submission" date="2023-07" db="EMBL/GenBank/DDBJ databases">
        <title>Identification of Pectobacterium versatile causing blackleg of potato from New York State with a whole genome sequencing approach.</title>
        <authorList>
            <person name="Ma X."/>
            <person name="Swingle B."/>
        </authorList>
    </citation>
    <scope>NUCLEOTIDE SEQUENCE [LARGE SCALE GENOMIC DNA]</scope>
    <source>
        <strain evidence="4">NY1588A</strain>
    </source>
</reference>
<evidence type="ECO:0000313" key="3">
    <source>
        <dbReference type="Proteomes" id="UP000008044"/>
    </source>
</evidence>
<proteinExistence type="predicted"/>
<evidence type="ECO:0000313" key="4">
    <source>
        <dbReference type="Proteomes" id="UP001194579"/>
    </source>
</evidence>
<dbReference type="Proteomes" id="UP001194579">
    <property type="component" value="Unassembled WGS sequence"/>
</dbReference>
<dbReference type="EMBL" id="CP003415">
    <property type="protein sequence ID" value="AFI89652.1"/>
    <property type="molecule type" value="Genomic_DNA"/>
</dbReference>
<accession>A0A0H3I0R3</accession>
<protein>
    <submittedName>
        <fullName evidence="1">Uncharacterized protein</fullName>
    </submittedName>
</protein>
<sequence>MKIKISLPSLHALRWKWEILREKTGRGPLYVSLVPLVLAFYWGIVLQPQIQQRQASLDEMQQQLRVPLPLLDNSTSELTTELSVTEYQQIKILFDIFNQYHLQIESGNYRFTPAEENKSGSLTLTIPLRGEWQSLAQALRDISRALPVEMEMLHISRPQPGVNLLSISLQLRLHRRQS</sequence>
<dbReference type="AlphaFoldDB" id="A0A0H3I0R3"/>
<organism evidence="1 3">
    <name type="scientific">Pectobacterium parmentieri</name>
    <dbReference type="NCBI Taxonomy" id="1905730"/>
    <lineage>
        <taxon>Bacteria</taxon>
        <taxon>Pseudomonadati</taxon>
        <taxon>Pseudomonadota</taxon>
        <taxon>Gammaproteobacteria</taxon>
        <taxon>Enterobacterales</taxon>
        <taxon>Pectobacteriaceae</taxon>
        <taxon>Pectobacterium</taxon>
    </lineage>
</organism>
<evidence type="ECO:0000313" key="2">
    <source>
        <dbReference type="EMBL" id="MBI0556237.1"/>
    </source>
</evidence>
<dbReference type="Proteomes" id="UP000008044">
    <property type="component" value="Chromosome"/>
</dbReference>
<dbReference type="PATRIC" id="fig|1166016.3.peg.1579"/>
<keyword evidence="4" id="KW-1185">Reference proteome</keyword>
<evidence type="ECO:0000313" key="1">
    <source>
        <dbReference type="EMBL" id="AFI89652.1"/>
    </source>
</evidence>